<dbReference type="Pfam" id="PF00753">
    <property type="entry name" value="Lactamase_B"/>
    <property type="match status" value="1"/>
</dbReference>
<dbReference type="SUPFAM" id="SSF56281">
    <property type="entry name" value="Metallo-hydrolase/oxidoreductase"/>
    <property type="match status" value="1"/>
</dbReference>
<comment type="caution">
    <text evidence="2">The sequence shown here is derived from an EMBL/GenBank/DDBJ whole genome shotgun (WGS) entry which is preliminary data.</text>
</comment>
<organism evidence="2 3">
    <name type="scientific">Candidatus Falkowbacteria bacterium RIFOXYA2_FULL_47_19</name>
    <dbReference type="NCBI Taxonomy" id="1797994"/>
    <lineage>
        <taxon>Bacteria</taxon>
        <taxon>Candidatus Falkowiibacteriota</taxon>
    </lineage>
</organism>
<dbReference type="STRING" id="1797994.A2227_06310"/>
<gene>
    <name evidence="2" type="ORF">A2227_06310</name>
</gene>
<protein>
    <recommendedName>
        <fullName evidence="1">Metallo-beta-lactamase domain-containing protein</fullName>
    </recommendedName>
</protein>
<dbReference type="AlphaFoldDB" id="A0A1F5SJN2"/>
<accession>A0A1F5SJN2</accession>
<dbReference type="InterPro" id="IPR052159">
    <property type="entry name" value="Competence_DNA_uptake"/>
</dbReference>
<dbReference type="PANTHER" id="PTHR30619:SF1">
    <property type="entry name" value="RECOMBINATION PROTEIN 2"/>
    <property type="match status" value="1"/>
</dbReference>
<name>A0A1F5SJN2_9BACT</name>
<dbReference type="InterPro" id="IPR001279">
    <property type="entry name" value="Metallo-B-lactamas"/>
</dbReference>
<dbReference type="InterPro" id="IPR035681">
    <property type="entry name" value="ComA-like_MBL"/>
</dbReference>
<dbReference type="SMART" id="SM00849">
    <property type="entry name" value="Lactamase_B"/>
    <property type="match status" value="1"/>
</dbReference>
<evidence type="ECO:0000313" key="2">
    <source>
        <dbReference type="EMBL" id="OGF26869.1"/>
    </source>
</evidence>
<dbReference type="CDD" id="cd07731">
    <property type="entry name" value="ComA-like_MBL-fold"/>
    <property type="match status" value="1"/>
</dbReference>
<proteinExistence type="predicted"/>
<evidence type="ECO:0000313" key="3">
    <source>
        <dbReference type="Proteomes" id="UP000178367"/>
    </source>
</evidence>
<feature type="domain" description="Metallo-beta-lactamase" evidence="1">
    <location>
        <begin position="44"/>
        <end position="243"/>
    </location>
</feature>
<dbReference type="Gene3D" id="3.60.15.10">
    <property type="entry name" value="Ribonuclease Z/Hydroxyacylglutathione hydrolase-like"/>
    <property type="match status" value="1"/>
</dbReference>
<reference evidence="2 3" key="1">
    <citation type="journal article" date="2016" name="Nat. Commun.">
        <title>Thousands of microbial genomes shed light on interconnected biogeochemical processes in an aquifer system.</title>
        <authorList>
            <person name="Anantharaman K."/>
            <person name="Brown C.T."/>
            <person name="Hug L.A."/>
            <person name="Sharon I."/>
            <person name="Castelle C.J."/>
            <person name="Probst A.J."/>
            <person name="Thomas B.C."/>
            <person name="Singh A."/>
            <person name="Wilkins M.J."/>
            <person name="Karaoz U."/>
            <person name="Brodie E.L."/>
            <person name="Williams K.H."/>
            <person name="Hubbard S.S."/>
            <person name="Banfield J.F."/>
        </authorList>
    </citation>
    <scope>NUCLEOTIDE SEQUENCE [LARGE SCALE GENOMIC DNA]</scope>
</reference>
<dbReference type="PANTHER" id="PTHR30619">
    <property type="entry name" value="DNA INTERNALIZATION/COMPETENCE PROTEIN COMEC/REC2"/>
    <property type="match status" value="1"/>
</dbReference>
<evidence type="ECO:0000259" key="1">
    <source>
        <dbReference type="SMART" id="SM00849"/>
    </source>
</evidence>
<sequence length="286" mass="31885">MSGKLYKIALTSGIAAVLAVLFGFWLFAAEAGVYLEVDFLDVGQGDSTLIKTPAGQNILLDGGPDNAVIKRLSENLPWWDRTIDLMILTHPHDDHVNGFNDILKRYDVKKIIYTGVMHDSPGYLNWLEFARDDKVPLLIIDRPQKVRLGGDCYIEFLYPRESVLGETVDNLNNSSIVFRLVYANTVFLFMGDAETEVEKELLDKDVDLSADILKTGHHGSDTSSSEEFLAAVSPETAVIQVGADNDFGHPSRRILKRLERIGTTVYRTDLHGTIRFLSDGGKIKKD</sequence>
<dbReference type="EMBL" id="MFGB01000013">
    <property type="protein sequence ID" value="OGF26869.1"/>
    <property type="molecule type" value="Genomic_DNA"/>
</dbReference>
<dbReference type="InterPro" id="IPR036866">
    <property type="entry name" value="RibonucZ/Hydroxyglut_hydro"/>
</dbReference>
<dbReference type="Proteomes" id="UP000178367">
    <property type="component" value="Unassembled WGS sequence"/>
</dbReference>